<keyword evidence="3" id="KW-1185">Reference proteome</keyword>
<dbReference type="Proteomes" id="UP000232188">
    <property type="component" value="Unassembled WGS sequence"/>
</dbReference>
<evidence type="ECO:0000313" key="1">
    <source>
        <dbReference type="EMBL" id="PJZ53366.1"/>
    </source>
</evidence>
<accession>A0A2M9YP77</accession>
<dbReference type="Proteomes" id="UP000232149">
    <property type="component" value="Unassembled WGS sequence"/>
</dbReference>
<evidence type="ECO:0000313" key="3">
    <source>
        <dbReference type="Proteomes" id="UP000232149"/>
    </source>
</evidence>
<protein>
    <submittedName>
        <fullName evidence="1">Uncharacterized protein</fullName>
    </submittedName>
</protein>
<name>A0A2M9YP77_9LEPT</name>
<dbReference type="EMBL" id="NPDV01000008">
    <property type="protein sequence ID" value="PJZ53366.1"/>
    <property type="molecule type" value="Genomic_DNA"/>
</dbReference>
<reference evidence="3 4" key="1">
    <citation type="submission" date="2017-07" db="EMBL/GenBank/DDBJ databases">
        <title>Leptospira spp. isolated from tropical soils.</title>
        <authorList>
            <person name="Thibeaux R."/>
            <person name="Iraola G."/>
            <person name="Ferres I."/>
            <person name="Bierque E."/>
            <person name="Girault D."/>
            <person name="Soupe-Gilbert M.-E."/>
            <person name="Picardeau M."/>
            <person name="Goarant C."/>
        </authorList>
    </citation>
    <scope>NUCLEOTIDE SEQUENCE [LARGE SCALE GENOMIC DNA]</scope>
    <source>
        <strain evidence="1 4">FH2-B-C1</strain>
        <strain evidence="2 3">FH2-B-D1</strain>
    </source>
</reference>
<evidence type="ECO:0000313" key="4">
    <source>
        <dbReference type="Proteomes" id="UP000232188"/>
    </source>
</evidence>
<sequence length="246" mass="27840">MISAFFGLDNALPLRSMYLWKNAPGKDGMPLVFSHEIDPSTLDASDFQILTKKGELLAVPFATFRPALEEFELRTVLLIGEFGDFPENEPVEIRIIGDLKSRDGQNYRGQKARVTSLTEGPFLSYAEHFELGPDYPYNETERGADCPKFKTVSVVRTVWSGGVRATDGKELGIRELKRFKIKLLNEKKTLTVFPFQIADIEDNDNNVDLCIDQKGLPIEVEVLENTAIDPRDDPNPFTKIKILSRW</sequence>
<gene>
    <name evidence="2" type="ORF">CH376_00390</name>
    <name evidence="1" type="ORF">CH380_10720</name>
</gene>
<organism evidence="1 4">
    <name type="scientific">Leptospira adleri</name>
    <dbReference type="NCBI Taxonomy" id="2023186"/>
    <lineage>
        <taxon>Bacteria</taxon>
        <taxon>Pseudomonadati</taxon>
        <taxon>Spirochaetota</taxon>
        <taxon>Spirochaetia</taxon>
        <taxon>Leptospirales</taxon>
        <taxon>Leptospiraceae</taxon>
        <taxon>Leptospira</taxon>
    </lineage>
</organism>
<dbReference type="AlphaFoldDB" id="A0A2M9YP77"/>
<dbReference type="EMBL" id="NPDU01000001">
    <property type="protein sequence ID" value="PJZ64013.1"/>
    <property type="molecule type" value="Genomic_DNA"/>
</dbReference>
<comment type="caution">
    <text evidence="1">The sequence shown here is derived from an EMBL/GenBank/DDBJ whole genome shotgun (WGS) entry which is preliminary data.</text>
</comment>
<proteinExistence type="predicted"/>
<evidence type="ECO:0000313" key="2">
    <source>
        <dbReference type="EMBL" id="PJZ64013.1"/>
    </source>
</evidence>